<proteinExistence type="predicted"/>
<dbReference type="Proteomes" id="UP000554837">
    <property type="component" value="Unassembled WGS sequence"/>
</dbReference>
<reference evidence="2 3" key="1">
    <citation type="submission" date="2020-08" db="EMBL/GenBank/DDBJ databases">
        <title>Genomic Encyclopedia of Type Strains, Phase IV (KMG-IV): sequencing the most valuable type-strain genomes for metagenomic binning, comparative biology and taxonomic classification.</title>
        <authorList>
            <person name="Goeker M."/>
        </authorList>
    </citation>
    <scope>NUCLEOTIDE SEQUENCE [LARGE SCALE GENOMIC DNA]</scope>
    <source>
        <strain evidence="2 3">DSM 23958</strain>
    </source>
</reference>
<sequence>MSPDRRRAVGAMVMMAGAAGAAHVGRPTVKLADRLGGIDLERAFPARFADWQIDPTIPVLLPAADVQAKLDAIYNQVLSRSYVSARGERVMLSVAYGGDQSDGMSIHLPEVCYPAQGFELRDKQAGELQLAGRRLPIHRLTTALGARIEQVTYWITIGEAVAPSRSRQKLIQIGYGLRGLIPDGMLVRISSIDRDASQAFQMQARFAQDLAAAIPDALAPRVLGRRGN</sequence>
<dbReference type="EMBL" id="JACHHO010000002">
    <property type="protein sequence ID" value="MBB5204357.1"/>
    <property type="molecule type" value="Genomic_DNA"/>
</dbReference>
<evidence type="ECO:0000313" key="3">
    <source>
        <dbReference type="Proteomes" id="UP000554837"/>
    </source>
</evidence>
<protein>
    <submittedName>
        <fullName evidence="2">EpsI family protein</fullName>
    </submittedName>
</protein>
<dbReference type="NCBIfam" id="NF045609">
    <property type="entry name" value="EpsI_type_B"/>
    <property type="match status" value="1"/>
</dbReference>
<dbReference type="InterPro" id="IPR014263">
    <property type="entry name" value="Methanolan_biosynth_EpsI"/>
</dbReference>
<organism evidence="2 3">
    <name type="scientific">Inhella inkyongensis</name>
    <dbReference type="NCBI Taxonomy" id="392593"/>
    <lineage>
        <taxon>Bacteria</taxon>
        <taxon>Pseudomonadati</taxon>
        <taxon>Pseudomonadota</taxon>
        <taxon>Betaproteobacteria</taxon>
        <taxon>Burkholderiales</taxon>
        <taxon>Sphaerotilaceae</taxon>
        <taxon>Inhella</taxon>
    </lineage>
</organism>
<accession>A0A840RZY2</accession>
<gene>
    <name evidence="2" type="ORF">HNQ51_001671</name>
</gene>
<feature type="domain" description="Methanolan biosynthesis EpsI" evidence="1">
    <location>
        <begin position="11"/>
        <end position="216"/>
    </location>
</feature>
<evidence type="ECO:0000313" key="2">
    <source>
        <dbReference type="EMBL" id="MBB5204357.1"/>
    </source>
</evidence>
<dbReference type="InterPro" id="IPR054653">
    <property type="entry name" value="EpsI_type_B_pred"/>
</dbReference>
<comment type="caution">
    <text evidence="2">The sequence shown here is derived from an EMBL/GenBank/DDBJ whole genome shotgun (WGS) entry which is preliminary data.</text>
</comment>
<keyword evidence="3" id="KW-1185">Reference proteome</keyword>
<evidence type="ECO:0000259" key="1">
    <source>
        <dbReference type="Pfam" id="PF11984"/>
    </source>
</evidence>
<dbReference type="NCBIfam" id="TIGR02914">
    <property type="entry name" value="EpsI_fam"/>
    <property type="match status" value="1"/>
</dbReference>
<dbReference type="RefSeq" id="WP_246071529.1">
    <property type="nucleotide sequence ID" value="NZ_CP040709.1"/>
</dbReference>
<dbReference type="Pfam" id="PF11984">
    <property type="entry name" value="DUF3485"/>
    <property type="match status" value="1"/>
</dbReference>
<name>A0A840RZY2_9BURK</name>
<dbReference type="AlphaFoldDB" id="A0A840RZY2"/>